<evidence type="ECO:0000256" key="2">
    <source>
        <dbReference type="ARBA" id="ARBA00022419"/>
    </source>
</evidence>
<dbReference type="InterPro" id="IPR021135">
    <property type="entry name" value="PEP_COase"/>
</dbReference>
<evidence type="ECO:0000313" key="4">
    <source>
        <dbReference type="Proteomes" id="UP001526076"/>
    </source>
</evidence>
<dbReference type="EMBL" id="JAPAHU010000498">
    <property type="protein sequence ID" value="MCW1043398.1"/>
    <property type="molecule type" value="Genomic_DNA"/>
</dbReference>
<gene>
    <name evidence="3" type="ORF">OJ597_13560</name>
</gene>
<keyword evidence="3" id="KW-0456">Lyase</keyword>
<organism evidence="3 4">
    <name type="scientific">Streptococcus anginosus</name>
    <dbReference type="NCBI Taxonomy" id="1328"/>
    <lineage>
        <taxon>Bacteria</taxon>
        <taxon>Bacillati</taxon>
        <taxon>Bacillota</taxon>
        <taxon>Bacilli</taxon>
        <taxon>Lactobacillales</taxon>
        <taxon>Streptococcaceae</taxon>
        <taxon>Streptococcus</taxon>
        <taxon>Streptococcus anginosus group</taxon>
    </lineage>
</organism>
<proteinExistence type="predicted"/>
<dbReference type="SUPFAM" id="SSF51621">
    <property type="entry name" value="Phosphoenolpyruvate/pyruvate domain"/>
    <property type="match status" value="1"/>
</dbReference>
<keyword evidence="4" id="KW-1185">Reference proteome</keyword>
<protein>
    <recommendedName>
        <fullName evidence="2">Phosphoenolpyruvate carboxylase</fullName>
    </recommendedName>
</protein>
<dbReference type="Proteomes" id="UP001526076">
    <property type="component" value="Unassembled WGS sequence"/>
</dbReference>
<dbReference type="GO" id="GO:0008964">
    <property type="term" value="F:phosphoenolpyruvate carboxylase activity"/>
    <property type="evidence" value="ECO:0007669"/>
    <property type="project" value="UniProtKB-EC"/>
</dbReference>
<dbReference type="PANTHER" id="PTHR30523">
    <property type="entry name" value="PHOSPHOENOLPYRUVATE CARBOXYLASE"/>
    <property type="match status" value="1"/>
</dbReference>
<name>A0ABT3EEK6_STRAP</name>
<dbReference type="PANTHER" id="PTHR30523:SF6">
    <property type="entry name" value="PHOSPHOENOLPYRUVATE CARBOXYLASE"/>
    <property type="match status" value="1"/>
</dbReference>
<accession>A0ABT3EEK6</accession>
<dbReference type="InterPro" id="IPR015813">
    <property type="entry name" value="Pyrv/PenolPyrv_kinase-like_dom"/>
</dbReference>
<comment type="caution">
    <text evidence="3">The sequence shown here is derived from an EMBL/GenBank/DDBJ whole genome shotgun (WGS) entry which is preliminary data.</text>
</comment>
<dbReference type="RefSeq" id="WP_264351372.1">
    <property type="nucleotide sequence ID" value="NZ_JAPAHU010000498.1"/>
</dbReference>
<dbReference type="Pfam" id="PF00311">
    <property type="entry name" value="PEPcase"/>
    <property type="match status" value="1"/>
</dbReference>
<feature type="non-terminal residue" evidence="3">
    <location>
        <position position="77"/>
    </location>
</feature>
<reference evidence="3 4" key="1">
    <citation type="submission" date="2022-10" db="EMBL/GenBank/DDBJ databases">
        <title>Comparative genomic study of S. anginosus.</title>
        <authorList>
            <person name="Prasad A."/>
            <person name="Ene A."/>
            <person name="Jablonska S."/>
            <person name="Du J."/>
            <person name="Wolfe A.J."/>
            <person name="Putonti C."/>
        </authorList>
    </citation>
    <scope>NUCLEOTIDE SEQUENCE [LARGE SCALE GENOMIC DNA]</scope>
    <source>
        <strain evidence="3 4">UMB9231</strain>
    </source>
</reference>
<evidence type="ECO:0000256" key="1">
    <source>
        <dbReference type="ARBA" id="ARBA00003670"/>
    </source>
</evidence>
<sequence length="77" mass="8921">SQPLKSIKDRIRLTEQGEVIGNKYGNKDAAYYNLEMLVSAAINRMITQKKSDTNTSNRYEAIMDQVVDRSYDIYRDL</sequence>
<evidence type="ECO:0000313" key="3">
    <source>
        <dbReference type="EMBL" id="MCW1043398.1"/>
    </source>
</evidence>
<feature type="non-terminal residue" evidence="3">
    <location>
        <position position="1"/>
    </location>
</feature>
<comment type="function">
    <text evidence="1">Forms oxaloacetate, a four-carbon dicarboxylic acid source for the tricarboxylic acid cycle.</text>
</comment>